<dbReference type="Proteomes" id="UP000034350">
    <property type="component" value="Unassembled WGS sequence"/>
</dbReference>
<dbReference type="VEuPathDB" id="MicrosporidiaDB:G9O61_00g005730"/>
<dbReference type="InterPro" id="IPR007590">
    <property type="entry name" value="Saf4/Yju2"/>
</dbReference>
<dbReference type="VEuPathDB" id="MicrosporidiaDB:NCER_100621"/>
<name>A0A0F9WTG6_9MICR</name>
<dbReference type="OrthoDB" id="2190313at2759"/>
<keyword evidence="2" id="KW-1185">Reference proteome</keyword>
<dbReference type="PANTHER" id="PTHR12111">
    <property type="entry name" value="SPLICING FACTOR YJU2"/>
    <property type="match status" value="1"/>
</dbReference>
<dbReference type="OMA" id="GCINIST"/>
<dbReference type="VEuPathDB" id="MicrosporidiaDB:AAJ76_7000113833"/>
<dbReference type="GO" id="GO:0000398">
    <property type="term" value="P:mRNA splicing, via spliceosome"/>
    <property type="evidence" value="ECO:0007669"/>
    <property type="project" value="InterPro"/>
</dbReference>
<dbReference type="AlphaFoldDB" id="A0A0F9WTG6"/>
<accession>A0A0F9WTG6</accession>
<protein>
    <submittedName>
        <fullName evidence="1">Coiled-coil domain-containing protein 94</fullName>
    </submittedName>
</protein>
<comment type="caution">
    <text evidence="1">The sequence shown here is derived from an EMBL/GenBank/DDBJ whole genome shotgun (WGS) entry which is preliminary data.</text>
</comment>
<dbReference type="EMBL" id="JPQZ01000007">
    <property type="protein sequence ID" value="KKO76113.1"/>
    <property type="molecule type" value="Genomic_DNA"/>
</dbReference>
<proteinExistence type="predicted"/>
<dbReference type="Pfam" id="PF04502">
    <property type="entry name" value="Saf4_Yju2"/>
    <property type="match status" value="1"/>
</dbReference>
<reference evidence="1 2" key="1">
    <citation type="journal article" date="2015" name="Environ. Microbiol.">
        <title>Genome analyses suggest the presence of polyploidy and recent human-driven expansions in eight global populations of the honeybee pathogen Nosema ceranae.</title>
        <authorList>
            <person name="Pelin A."/>
            <person name="Selman M."/>
            <person name="Aris-Brosou S."/>
            <person name="Farinelli L."/>
            <person name="Corradi N."/>
        </authorList>
    </citation>
    <scope>NUCLEOTIDE SEQUENCE [LARGE SCALE GENOMIC DNA]</scope>
    <source>
        <strain evidence="1 2">PA08 1199</strain>
    </source>
</reference>
<gene>
    <name evidence="1" type="ORF">AAJ76_7000113833</name>
</gene>
<dbReference type="GeneID" id="36321209"/>
<organism evidence="1 2">
    <name type="scientific">Vairimorpha ceranae</name>
    <dbReference type="NCBI Taxonomy" id="40302"/>
    <lineage>
        <taxon>Eukaryota</taxon>
        <taxon>Fungi</taxon>
        <taxon>Fungi incertae sedis</taxon>
        <taxon>Microsporidia</taxon>
        <taxon>Nosematidae</taxon>
        <taxon>Vairimorpha</taxon>
    </lineage>
</organism>
<evidence type="ECO:0000313" key="2">
    <source>
        <dbReference type="Proteomes" id="UP000034350"/>
    </source>
</evidence>
<dbReference type="RefSeq" id="XP_024331855.1">
    <property type="nucleotide sequence ID" value="XM_024476257.1"/>
</dbReference>
<sequence length="125" mass="14767">MLKNKRSVTRFCLPFMIKCLSCNEYIGKNKRFNTKQEEILEEKYYGIKTYRFIFKCTNCSSILSIKTDPKNGKYSTDKGCINISTSIENNKDEFLENSKNIEQIKEDMKMLLSIEQKNKKYNKTT</sequence>
<evidence type="ECO:0000313" key="1">
    <source>
        <dbReference type="EMBL" id="KKO76113.1"/>
    </source>
</evidence>